<sequence length="105" mass="12866">MEDTYSSDEDELLLLALMEDEERNGNRRKTRKWIHEINMERKTKGEFYTLVPQLLKDEKRFYIYFRMTIDCFDEIVNLIKDDIRKQHTNFREPIPPQERLAIALR</sequence>
<gene>
    <name evidence="1" type="ORF">LPLAT_LOCUS5370</name>
</gene>
<dbReference type="EMBL" id="CAXIPU020000435">
    <property type="protein sequence ID" value="CAL1671957.1"/>
    <property type="molecule type" value="Genomic_DNA"/>
</dbReference>
<proteinExistence type="predicted"/>
<organism evidence="1 2">
    <name type="scientific">Lasius platythorax</name>
    <dbReference type="NCBI Taxonomy" id="488582"/>
    <lineage>
        <taxon>Eukaryota</taxon>
        <taxon>Metazoa</taxon>
        <taxon>Ecdysozoa</taxon>
        <taxon>Arthropoda</taxon>
        <taxon>Hexapoda</taxon>
        <taxon>Insecta</taxon>
        <taxon>Pterygota</taxon>
        <taxon>Neoptera</taxon>
        <taxon>Endopterygota</taxon>
        <taxon>Hymenoptera</taxon>
        <taxon>Apocrita</taxon>
        <taxon>Aculeata</taxon>
        <taxon>Formicoidea</taxon>
        <taxon>Formicidae</taxon>
        <taxon>Formicinae</taxon>
        <taxon>Lasius</taxon>
        <taxon>Lasius</taxon>
    </lineage>
</organism>
<keyword evidence="2" id="KW-1185">Reference proteome</keyword>
<dbReference type="AlphaFoldDB" id="A0AAV2MWH7"/>
<protein>
    <submittedName>
        <fullName evidence="1">Uncharacterized protein</fullName>
    </submittedName>
</protein>
<accession>A0AAV2MWH7</accession>
<evidence type="ECO:0000313" key="1">
    <source>
        <dbReference type="EMBL" id="CAL1671957.1"/>
    </source>
</evidence>
<dbReference type="Proteomes" id="UP001497644">
    <property type="component" value="Unassembled WGS sequence"/>
</dbReference>
<reference evidence="1" key="1">
    <citation type="submission" date="2024-04" db="EMBL/GenBank/DDBJ databases">
        <authorList>
            <consortium name="Molecular Ecology Group"/>
        </authorList>
    </citation>
    <scope>NUCLEOTIDE SEQUENCE</scope>
</reference>
<name>A0AAV2MWH7_9HYME</name>
<evidence type="ECO:0000313" key="2">
    <source>
        <dbReference type="Proteomes" id="UP001497644"/>
    </source>
</evidence>
<comment type="caution">
    <text evidence="1">The sequence shown here is derived from an EMBL/GenBank/DDBJ whole genome shotgun (WGS) entry which is preliminary data.</text>
</comment>